<keyword evidence="2" id="KW-1133">Transmembrane helix</keyword>
<keyword evidence="6" id="KW-1185">Reference proteome</keyword>
<proteinExistence type="inferred from homology"/>
<dbReference type="PANTHER" id="PTHR38831:SF1">
    <property type="entry name" value="TYPE II SECRETION SYSTEM PROTEIN K-RELATED"/>
    <property type="match status" value="1"/>
</dbReference>
<keyword evidence="1" id="KW-0813">Transport</keyword>
<dbReference type="NCBIfam" id="NF037980">
    <property type="entry name" value="T2SS_GspK"/>
    <property type="match status" value="1"/>
</dbReference>
<sequence length="342" mass="37238">MTTVQRRRLSALTGERGAALLTAMIIVTLVASLAAGMVWQQYRAVQTEAADRARAQSGWILVGALDWARRILLEDAKGDQEKPPATDHLGEVWAVPLAESRLSTFLAADRTVGADDGPEAFLSGSIVDLQSRYNLRAVLGGDKVAPVERQTLERLCQSAQLPSSLASVIIDRLRGSFGSAPREAADGKPGSPAVPPDGSVQPINLSQLTWLGIPADAVERLRPFVVLLPRPTAVNLNTAPREVVAAVIDKASLADAERIVQERSRTRLRTLEQAKRLLPPDTDLSPDRVGVASSFFEVTGRLRLEERLLEQRSIIERRGLEMRVIARYRASQLLDQPLGGRS</sequence>
<dbReference type="Proteomes" id="UP001495147">
    <property type="component" value="Unassembled WGS sequence"/>
</dbReference>
<evidence type="ECO:0000256" key="2">
    <source>
        <dbReference type="SAM" id="Phobius"/>
    </source>
</evidence>
<evidence type="ECO:0000259" key="3">
    <source>
        <dbReference type="Pfam" id="PF03934"/>
    </source>
</evidence>
<keyword evidence="1 2" id="KW-0472">Membrane</keyword>
<dbReference type="InterPro" id="IPR049179">
    <property type="entry name" value="T2SSK_SAM-like_2nd"/>
</dbReference>
<feature type="domain" description="T2SS protein K second SAM-like" evidence="3">
    <location>
        <begin position="234"/>
        <end position="279"/>
    </location>
</feature>
<dbReference type="PANTHER" id="PTHR38831">
    <property type="entry name" value="TYPE II SECRETION SYSTEM PROTEIN K"/>
    <property type="match status" value="1"/>
</dbReference>
<accession>A0ABV0G4M6</accession>
<evidence type="ECO:0000313" key="5">
    <source>
        <dbReference type="EMBL" id="MEO3692664.1"/>
    </source>
</evidence>
<dbReference type="InterPro" id="IPR049031">
    <property type="entry name" value="T2SSK_SAM-like_1st"/>
</dbReference>
<keyword evidence="2" id="KW-0812">Transmembrane</keyword>
<dbReference type="EMBL" id="JBDPZD010000004">
    <property type="protein sequence ID" value="MEO3692664.1"/>
    <property type="molecule type" value="Genomic_DNA"/>
</dbReference>
<keyword evidence="1" id="KW-1003">Cell membrane</keyword>
<comment type="caution">
    <text evidence="5">The sequence shown here is derived from an EMBL/GenBank/DDBJ whole genome shotgun (WGS) entry which is preliminary data.</text>
</comment>
<feature type="domain" description="T2SS protein K first SAM-like" evidence="4">
    <location>
        <begin position="131"/>
        <end position="229"/>
    </location>
</feature>
<comment type="subcellular location">
    <subcellularLocation>
        <location evidence="1">Cell inner membrane</location>
    </subcellularLocation>
</comment>
<dbReference type="Gene3D" id="3.30.1300.30">
    <property type="entry name" value="GSPII I/J protein-like"/>
    <property type="match status" value="1"/>
</dbReference>
<organism evidence="5 6">
    <name type="scientific">Roseateles paludis</name>
    <dbReference type="NCBI Taxonomy" id="3145238"/>
    <lineage>
        <taxon>Bacteria</taxon>
        <taxon>Pseudomonadati</taxon>
        <taxon>Pseudomonadota</taxon>
        <taxon>Betaproteobacteria</taxon>
        <taxon>Burkholderiales</taxon>
        <taxon>Sphaerotilaceae</taxon>
        <taxon>Roseateles</taxon>
    </lineage>
</organism>
<evidence type="ECO:0000259" key="4">
    <source>
        <dbReference type="Pfam" id="PF21687"/>
    </source>
</evidence>
<evidence type="ECO:0000256" key="1">
    <source>
        <dbReference type="PIRNR" id="PIRNR002786"/>
    </source>
</evidence>
<protein>
    <recommendedName>
        <fullName evidence="1">Type II secretion system protein K</fullName>
    </recommendedName>
</protein>
<keyword evidence="1" id="KW-0997">Cell inner membrane</keyword>
<evidence type="ECO:0000313" key="6">
    <source>
        <dbReference type="Proteomes" id="UP001495147"/>
    </source>
</evidence>
<feature type="transmembrane region" description="Helical" evidence="2">
    <location>
        <begin position="20"/>
        <end position="39"/>
    </location>
</feature>
<name>A0ABV0G4M6_9BURK</name>
<dbReference type="InterPro" id="IPR005628">
    <property type="entry name" value="GspK"/>
</dbReference>
<comment type="similarity">
    <text evidence="1">Belongs to the GSP K family.</text>
</comment>
<dbReference type="Pfam" id="PF03934">
    <property type="entry name" value="T2SSK"/>
    <property type="match status" value="1"/>
</dbReference>
<dbReference type="Pfam" id="PF21687">
    <property type="entry name" value="T2SSK_1st"/>
    <property type="match status" value="1"/>
</dbReference>
<gene>
    <name evidence="5" type="primary">gspK</name>
    <name evidence="5" type="ORF">ABDJ85_14395</name>
</gene>
<reference evidence="5 6" key="1">
    <citation type="submission" date="2024-05" db="EMBL/GenBank/DDBJ databases">
        <title>Roseateles sp. DJS-2-20 16S ribosomal RNA gene Genome sequencing and assembly.</title>
        <authorList>
            <person name="Woo H."/>
        </authorList>
    </citation>
    <scope>NUCLEOTIDE SEQUENCE [LARGE SCALE GENOMIC DNA]</scope>
    <source>
        <strain evidence="5 6">DJS-2-20</strain>
    </source>
</reference>
<dbReference type="RefSeq" id="WP_347705482.1">
    <property type="nucleotide sequence ID" value="NZ_JBDPZD010000004.1"/>
</dbReference>
<dbReference type="PIRSF" id="PIRSF002786">
    <property type="entry name" value="XcpX"/>
    <property type="match status" value="1"/>
</dbReference>